<dbReference type="AlphaFoldDB" id="A0A0R1RFE6"/>
<dbReference type="Proteomes" id="UP000051999">
    <property type="component" value="Unassembled WGS sequence"/>
</dbReference>
<protein>
    <submittedName>
        <fullName evidence="1">Uncharacterized protein</fullName>
    </submittedName>
</protein>
<dbReference type="PATRIC" id="fig|1114972.6.peg.2386"/>
<dbReference type="RefSeq" id="WP_017261288.1">
    <property type="nucleotide sequence ID" value="NZ_AUAW01000008.1"/>
</dbReference>
<comment type="caution">
    <text evidence="1">The sequence shown here is derived from an EMBL/GenBank/DDBJ whole genome shotgun (WGS) entry which is preliminary data.</text>
</comment>
<reference evidence="1 2" key="1">
    <citation type="journal article" date="2015" name="Genome Announc.">
        <title>Expanding the biotechnology potential of lactobacilli through comparative genomics of 213 strains and associated genera.</title>
        <authorList>
            <person name="Sun Z."/>
            <person name="Harris H.M."/>
            <person name="McCann A."/>
            <person name="Guo C."/>
            <person name="Argimon S."/>
            <person name="Zhang W."/>
            <person name="Yang X."/>
            <person name="Jeffery I.B."/>
            <person name="Cooney J.C."/>
            <person name="Kagawa T.F."/>
            <person name="Liu W."/>
            <person name="Song Y."/>
            <person name="Salvetti E."/>
            <person name="Wrobel A."/>
            <person name="Rasinkangas P."/>
            <person name="Parkhill J."/>
            <person name="Rea M.C."/>
            <person name="O'Sullivan O."/>
            <person name="Ritari J."/>
            <person name="Douillard F.P."/>
            <person name="Paul Ross R."/>
            <person name="Yang R."/>
            <person name="Briner A.E."/>
            <person name="Felis G.E."/>
            <person name="de Vos W.M."/>
            <person name="Barrangou R."/>
            <person name="Klaenhammer T.R."/>
            <person name="Caufield P.W."/>
            <person name="Cui Y."/>
            <person name="Zhang H."/>
            <person name="O'Toole P.W."/>
        </authorList>
    </citation>
    <scope>NUCLEOTIDE SEQUENCE [LARGE SCALE GENOMIC DNA]</scope>
    <source>
        <strain evidence="1 2">DSM 15814</strain>
    </source>
</reference>
<keyword evidence="2" id="KW-1185">Reference proteome</keyword>
<evidence type="ECO:0000313" key="2">
    <source>
        <dbReference type="Proteomes" id="UP000051999"/>
    </source>
</evidence>
<sequence>MKNHGKLNATLLTPAYWEKYHLSDGVDFANQFQAIDAQDLGENDRKQALDELLKKMAAKGYNNPANSMYVLYSAILVQRN</sequence>
<accession>A0A0R1RFE6</accession>
<organism evidence="1 2">
    <name type="scientific">Furfurilactobacillus rossiae DSM 15814</name>
    <dbReference type="NCBI Taxonomy" id="1114972"/>
    <lineage>
        <taxon>Bacteria</taxon>
        <taxon>Bacillati</taxon>
        <taxon>Bacillota</taxon>
        <taxon>Bacilli</taxon>
        <taxon>Lactobacillales</taxon>
        <taxon>Lactobacillaceae</taxon>
        <taxon>Furfurilactobacillus</taxon>
    </lineage>
</organism>
<dbReference type="EMBL" id="AZFF01000006">
    <property type="protein sequence ID" value="KRL55792.1"/>
    <property type="molecule type" value="Genomic_DNA"/>
</dbReference>
<name>A0A0R1RFE6_9LACO</name>
<evidence type="ECO:0000313" key="1">
    <source>
        <dbReference type="EMBL" id="KRL55792.1"/>
    </source>
</evidence>
<dbReference type="OrthoDB" id="2302769at2"/>
<gene>
    <name evidence="1" type="ORF">FD35_GL002323</name>
</gene>
<proteinExistence type="predicted"/>